<reference evidence="2 3" key="1">
    <citation type="journal article" date="2015" name="Nature">
        <title>rRNA introns, odd ribosomes, and small enigmatic genomes across a large radiation of phyla.</title>
        <authorList>
            <person name="Brown C.T."/>
            <person name="Hug L.A."/>
            <person name="Thomas B.C."/>
            <person name="Sharon I."/>
            <person name="Castelle C.J."/>
            <person name="Singh A."/>
            <person name="Wilkins M.J."/>
            <person name="Williams K.H."/>
            <person name="Banfield J.F."/>
        </authorList>
    </citation>
    <scope>NUCLEOTIDE SEQUENCE [LARGE SCALE GENOMIC DNA]</scope>
</reference>
<dbReference type="Proteomes" id="UP000034290">
    <property type="component" value="Unassembled WGS sequence"/>
</dbReference>
<proteinExistence type="predicted"/>
<dbReference type="AlphaFoldDB" id="A0A0G1Y203"/>
<accession>A0A0G1Y203</accession>
<keyword evidence="1" id="KW-0812">Transmembrane</keyword>
<feature type="transmembrane region" description="Helical" evidence="1">
    <location>
        <begin position="62"/>
        <end position="84"/>
    </location>
</feature>
<evidence type="ECO:0000313" key="2">
    <source>
        <dbReference type="EMBL" id="KKW37160.1"/>
    </source>
</evidence>
<dbReference type="EMBL" id="LCRM01000002">
    <property type="protein sequence ID" value="KKW37160.1"/>
    <property type="molecule type" value="Genomic_DNA"/>
</dbReference>
<evidence type="ECO:0000256" key="1">
    <source>
        <dbReference type="SAM" id="Phobius"/>
    </source>
</evidence>
<keyword evidence="1" id="KW-0472">Membrane</keyword>
<organism evidence="2 3">
    <name type="scientific">Candidatus Giovannonibacteria bacterium GW2011_GWA2_53_7</name>
    <dbReference type="NCBI Taxonomy" id="1618650"/>
    <lineage>
        <taxon>Bacteria</taxon>
        <taxon>Candidatus Giovannoniibacteriota</taxon>
    </lineage>
</organism>
<keyword evidence="1" id="KW-1133">Transmembrane helix</keyword>
<evidence type="ECO:0000313" key="3">
    <source>
        <dbReference type="Proteomes" id="UP000034290"/>
    </source>
</evidence>
<sequence>MRRIWLMWAIRRTLNPMTLKAAIALTFVWRSTAYVSYGNVFANAPQLSDLSRNITFAQSAIVHAETATLFLVFGALLVGVWLAFDLLRQKSPAFF</sequence>
<protein>
    <submittedName>
        <fullName evidence="2">Uncharacterized protein</fullName>
    </submittedName>
</protein>
<name>A0A0G1Y203_9BACT</name>
<gene>
    <name evidence="2" type="ORF">UY81_C0002G0018</name>
</gene>
<comment type="caution">
    <text evidence="2">The sequence shown here is derived from an EMBL/GenBank/DDBJ whole genome shotgun (WGS) entry which is preliminary data.</text>
</comment>